<reference evidence="11 12" key="1">
    <citation type="submission" date="2019-02" db="EMBL/GenBank/DDBJ databases">
        <title>Deep-cultivation of Planctomycetes and their phenomic and genomic characterization uncovers novel biology.</title>
        <authorList>
            <person name="Wiegand S."/>
            <person name="Jogler M."/>
            <person name="Boedeker C."/>
            <person name="Pinto D."/>
            <person name="Vollmers J."/>
            <person name="Rivas-Marin E."/>
            <person name="Kohn T."/>
            <person name="Peeters S.H."/>
            <person name="Heuer A."/>
            <person name="Rast P."/>
            <person name="Oberbeckmann S."/>
            <person name="Bunk B."/>
            <person name="Jeske O."/>
            <person name="Meyerdierks A."/>
            <person name="Storesund J.E."/>
            <person name="Kallscheuer N."/>
            <person name="Luecker S."/>
            <person name="Lage O.M."/>
            <person name="Pohl T."/>
            <person name="Merkel B.J."/>
            <person name="Hornburger P."/>
            <person name="Mueller R.-W."/>
            <person name="Bruemmer F."/>
            <person name="Labrenz M."/>
            <person name="Spormann A.M."/>
            <person name="Op den Camp H."/>
            <person name="Overmann J."/>
            <person name="Amann R."/>
            <person name="Jetten M.S.M."/>
            <person name="Mascher T."/>
            <person name="Medema M.H."/>
            <person name="Devos D.P."/>
            <person name="Kaster A.-K."/>
            <person name="Ovreas L."/>
            <person name="Rohde M."/>
            <person name="Galperin M.Y."/>
            <person name="Jogler C."/>
        </authorList>
    </citation>
    <scope>NUCLEOTIDE SEQUENCE [LARGE SCALE GENOMIC DNA]</scope>
    <source>
        <strain evidence="11 12">Spa11</strain>
    </source>
</reference>
<dbReference type="InterPro" id="IPR036439">
    <property type="entry name" value="Dockerin_dom_sf"/>
</dbReference>
<dbReference type="KEGG" id="bmei:Spa11_07010"/>
<dbReference type="Gene3D" id="3.40.390.10">
    <property type="entry name" value="Collagenase (Catalytic Domain)"/>
    <property type="match status" value="1"/>
</dbReference>
<evidence type="ECO:0000256" key="1">
    <source>
        <dbReference type="ARBA" id="ARBA00001947"/>
    </source>
</evidence>
<dbReference type="GO" id="GO:0004222">
    <property type="term" value="F:metalloendopeptidase activity"/>
    <property type="evidence" value="ECO:0007669"/>
    <property type="project" value="InterPro"/>
</dbReference>
<dbReference type="SUPFAM" id="SSF63446">
    <property type="entry name" value="Type I dockerin domain"/>
    <property type="match status" value="1"/>
</dbReference>
<dbReference type="PANTHER" id="PTHR10201">
    <property type="entry name" value="MATRIX METALLOPROTEINASE"/>
    <property type="match status" value="1"/>
</dbReference>
<keyword evidence="5 9" id="KW-0732">Signal</keyword>
<dbReference type="GO" id="GO:0006508">
    <property type="term" value="P:proteolysis"/>
    <property type="evidence" value="ECO:0007669"/>
    <property type="project" value="UniProtKB-KW"/>
</dbReference>
<evidence type="ECO:0000256" key="3">
    <source>
        <dbReference type="ARBA" id="ARBA00022670"/>
    </source>
</evidence>
<dbReference type="InterPro" id="IPR001818">
    <property type="entry name" value="Pept_M10_metallopeptidase"/>
</dbReference>
<dbReference type="SUPFAM" id="SSF55486">
    <property type="entry name" value="Metalloproteases ('zincins'), catalytic domain"/>
    <property type="match status" value="1"/>
</dbReference>
<keyword evidence="6" id="KW-0378">Hydrolase</keyword>
<proteinExistence type="inferred from homology"/>
<organism evidence="11 12">
    <name type="scientific">Botrimarina mediterranea</name>
    <dbReference type="NCBI Taxonomy" id="2528022"/>
    <lineage>
        <taxon>Bacteria</taxon>
        <taxon>Pseudomonadati</taxon>
        <taxon>Planctomycetota</taxon>
        <taxon>Planctomycetia</taxon>
        <taxon>Pirellulales</taxon>
        <taxon>Lacipirellulaceae</taxon>
        <taxon>Botrimarina</taxon>
    </lineage>
</organism>
<evidence type="ECO:0000256" key="9">
    <source>
        <dbReference type="SAM" id="SignalP"/>
    </source>
</evidence>
<dbReference type="AlphaFoldDB" id="A0A518K3Z3"/>
<dbReference type="PANTHER" id="PTHR10201:SF291">
    <property type="entry name" value="MATRIX METALLOPROTEINASE 1, ISOFORM C-RELATED"/>
    <property type="match status" value="1"/>
</dbReference>
<dbReference type="PRINTS" id="PR00138">
    <property type="entry name" value="MATRIXIN"/>
</dbReference>
<keyword evidence="3" id="KW-0645">Protease</keyword>
<accession>A0A518K3Z3</accession>
<evidence type="ECO:0000256" key="4">
    <source>
        <dbReference type="ARBA" id="ARBA00022723"/>
    </source>
</evidence>
<dbReference type="InterPro" id="IPR018247">
    <property type="entry name" value="EF_Hand_1_Ca_BS"/>
</dbReference>
<dbReference type="SMART" id="SM00235">
    <property type="entry name" value="ZnMc"/>
    <property type="match status" value="1"/>
</dbReference>
<dbReference type="InterPro" id="IPR021190">
    <property type="entry name" value="Pept_M10A"/>
</dbReference>
<dbReference type="InterPro" id="IPR006026">
    <property type="entry name" value="Peptidase_Metallo"/>
</dbReference>
<dbReference type="GO" id="GO:0030198">
    <property type="term" value="P:extracellular matrix organization"/>
    <property type="evidence" value="ECO:0007669"/>
    <property type="project" value="TreeGrafter"/>
</dbReference>
<gene>
    <name evidence="11" type="ORF">Spa11_07010</name>
</gene>
<evidence type="ECO:0000256" key="7">
    <source>
        <dbReference type="ARBA" id="ARBA00022833"/>
    </source>
</evidence>
<keyword evidence="8" id="KW-0482">Metalloprotease</keyword>
<evidence type="ECO:0000256" key="6">
    <source>
        <dbReference type="ARBA" id="ARBA00022801"/>
    </source>
</evidence>
<keyword evidence="7" id="KW-0862">Zinc</keyword>
<feature type="domain" description="Peptidase metallopeptidase" evidence="10">
    <location>
        <begin position="70"/>
        <end position="238"/>
    </location>
</feature>
<keyword evidence="4" id="KW-0479">Metal-binding</keyword>
<evidence type="ECO:0000256" key="8">
    <source>
        <dbReference type="ARBA" id="ARBA00023049"/>
    </source>
</evidence>
<dbReference type="Gene3D" id="2.60.120.380">
    <property type="match status" value="1"/>
</dbReference>
<dbReference type="RefSeq" id="WP_145107852.1">
    <property type="nucleotide sequence ID" value="NZ_CP036349.1"/>
</dbReference>
<dbReference type="GO" id="GO:0000272">
    <property type="term" value="P:polysaccharide catabolic process"/>
    <property type="evidence" value="ECO:0007669"/>
    <property type="project" value="InterPro"/>
</dbReference>
<dbReference type="Pfam" id="PF00413">
    <property type="entry name" value="Peptidase_M10"/>
    <property type="match status" value="1"/>
</dbReference>
<comment type="similarity">
    <text evidence="2">Belongs to the peptidase M10A family.</text>
</comment>
<feature type="chain" id="PRO_5022139586" evidence="9">
    <location>
        <begin position="23"/>
        <end position="488"/>
    </location>
</feature>
<dbReference type="GO" id="GO:0031012">
    <property type="term" value="C:extracellular matrix"/>
    <property type="evidence" value="ECO:0007669"/>
    <property type="project" value="InterPro"/>
</dbReference>
<evidence type="ECO:0000313" key="12">
    <source>
        <dbReference type="Proteomes" id="UP000316426"/>
    </source>
</evidence>
<dbReference type="PROSITE" id="PS00018">
    <property type="entry name" value="EF_HAND_1"/>
    <property type="match status" value="1"/>
</dbReference>
<keyword evidence="12" id="KW-1185">Reference proteome</keyword>
<evidence type="ECO:0000313" key="11">
    <source>
        <dbReference type="EMBL" id="QDV72523.1"/>
    </source>
</evidence>
<evidence type="ECO:0000259" key="10">
    <source>
        <dbReference type="SMART" id="SM00235"/>
    </source>
</evidence>
<dbReference type="InterPro" id="IPR024079">
    <property type="entry name" value="MetalloPept_cat_dom_sf"/>
</dbReference>
<name>A0A518K3Z3_9BACT</name>
<evidence type="ECO:0000256" key="2">
    <source>
        <dbReference type="ARBA" id="ARBA00010370"/>
    </source>
</evidence>
<dbReference type="GO" id="GO:0030574">
    <property type="term" value="P:collagen catabolic process"/>
    <property type="evidence" value="ECO:0007669"/>
    <property type="project" value="TreeGrafter"/>
</dbReference>
<dbReference type="GO" id="GO:0005615">
    <property type="term" value="C:extracellular space"/>
    <property type="evidence" value="ECO:0007669"/>
    <property type="project" value="TreeGrafter"/>
</dbReference>
<dbReference type="EMBL" id="CP036349">
    <property type="protein sequence ID" value="QDV72523.1"/>
    <property type="molecule type" value="Genomic_DNA"/>
</dbReference>
<protein>
    <submittedName>
        <fullName evidence="11">Matrixin</fullName>
    </submittedName>
</protein>
<feature type="signal peptide" evidence="9">
    <location>
        <begin position="1"/>
        <end position="22"/>
    </location>
</feature>
<dbReference type="GO" id="GO:0008270">
    <property type="term" value="F:zinc ion binding"/>
    <property type="evidence" value="ECO:0007669"/>
    <property type="project" value="InterPro"/>
</dbReference>
<comment type="cofactor">
    <cofactor evidence="1">
        <name>Zn(2+)</name>
        <dbReference type="ChEBI" id="CHEBI:29105"/>
    </cofactor>
</comment>
<evidence type="ECO:0000256" key="5">
    <source>
        <dbReference type="ARBA" id="ARBA00022729"/>
    </source>
</evidence>
<sequence length="488" mass="50454" precursor="true">MCNQDYLPLVALIAAAMLAAPAKGYNNNDRWTFTSAGGVAGPIGTPVALTWGIADDGTLVQNVTPGVNRSSNLIAKLDSWYGAGPGGSDLTQRPWFGYVESSFDRWAEVSGITFTYEPYDDGANHNVAAGVAGVRADVRLAGARYDGTIGVNIGTAGYTIAPDLGDIFLDTDDAAYFSNANGNAFSLRHTLMHELGHSLGLGHLTSSNSVALLEPFTQTGFDGPQHDDIRGVHFLYGDALEKNGGNDTIATATPLGVIDGGSVVSVGTDGGATLVTADMSDFISINRSADVDVFSFSVEGASQVNITMTPLGFSYAHQAFGLGSTTIQSDRIGDLGIEVQQLGPSLVSSSLGISNGGGLGAAETLDFTTTEAGSFTLHVTGITNATQFYRLDLAVTSLALPGDYTGDGLVDAADYTRWRDTLGSTTELAADGDGNGEIDDADYDVWASAYGSIFHGAGTSASGAVAEPGALVGATLGLLLAKFRRPNR</sequence>
<dbReference type="Proteomes" id="UP000316426">
    <property type="component" value="Chromosome"/>
</dbReference>